<feature type="region of interest" description="Disordered" evidence="9">
    <location>
        <begin position="501"/>
        <end position="528"/>
    </location>
</feature>
<evidence type="ECO:0000259" key="10">
    <source>
        <dbReference type="PROSITE" id="PS50863"/>
    </source>
</evidence>
<evidence type="ECO:0000256" key="6">
    <source>
        <dbReference type="ARBA" id="ARBA00023125"/>
    </source>
</evidence>
<dbReference type="PROSITE" id="PS51050">
    <property type="entry name" value="ZF_CW"/>
    <property type="match status" value="1"/>
</dbReference>
<evidence type="ECO:0000256" key="2">
    <source>
        <dbReference type="ARBA" id="ARBA00022723"/>
    </source>
</evidence>
<sequence length="905" mass="99424">MGSKICMNSSCGTASTHEWKKGWPLRSGGFAHLCYRCGSAYEDSVYCDTFHLEESGWRECRLCGKRLHCGCIASKYLLELLDYGGVGCTSCANSSRLHSVRRIQTHGDEIPNGFSAMPMNNAGSSSVESKAVGDHVDERTLAQLCKIMEANECNLLPQSQRGDPNASLGQHRGEEAMCSVGEVGAGFSNSMQPYVRPPNFAQTDNARPALDIRDIHDSLSQPSLSMTLGGPSGNPNFVLPFSSGLAEGKEQSKMSSSFQQGQRSRPILPKPSKNGLATSSEVNKSMVPQARIARPPVEGRGKNHLLPRYWPRITDQELQQLSGDLKSTIVPLFEKVLSASDAGRIGRLVLPKACAEAYFPPISQSEGLPLRIQDVKGKEWTFQFRFWPNNNSRMYVLEGVTPCIQSMQLRAGDTVTFSRIDPGGKLVMGFRKATNSDTQEGQTSSLPNGAHSGETSNSGGIENLSTVSAYSGLFQTPKAGKDPLVNSLSEHLSLADGTISWGRGQNHGDGANEDPVQQPAVNAEKKRTRNIGSKSKRLLMHSEDALELRLTWEEAQDLLRPPPSVKPSIVTIEDHEFEEYDEPPVFGKRTIFAAQPSGGQEQWAQCDDCSKWRRLPVDVLLPPKWTCSDNVWDSSRCSCSASEEISPKELENLLRVGRDLKKRKILESPKLATEREPSGLDALASAAVLGDKMGDVGESSIGATTKHPRHRPGCTCIVCIQPPSGKGKHKPTCTCNVCMTVKRRFKTLMLRKKKRQSEREAEISQKDNNGHKDESELNDTRLDHSENEGSHSRIQAEVAETSTGQIDLNCHPNREDLQLEEQGLNMMSLVQAAGMPMENYIKQNGLPSLISEQQGSLGSHALSQANKENERHLSDEEFLASVGWEHDNRSDEGHKEPSLERNGLQ</sequence>
<dbReference type="Gramene" id="EOY34706">
    <property type="protein sequence ID" value="EOY34706"/>
    <property type="gene ID" value="TCM_042290"/>
</dbReference>
<keyword evidence="3" id="KW-0863">Zinc-finger</keyword>
<dbReference type="InParanoid" id="A0A061GYW3"/>
<keyword evidence="6" id="KW-0238">DNA-binding</keyword>
<keyword evidence="4" id="KW-0862">Zinc</keyword>
<keyword evidence="8" id="KW-0539">Nucleus</keyword>
<evidence type="ECO:0000256" key="4">
    <source>
        <dbReference type="ARBA" id="ARBA00022833"/>
    </source>
</evidence>
<evidence type="ECO:0000256" key="3">
    <source>
        <dbReference type="ARBA" id="ARBA00022771"/>
    </source>
</evidence>
<dbReference type="EMBL" id="CM001887">
    <property type="protein sequence ID" value="EOY34706.1"/>
    <property type="molecule type" value="Genomic_DNA"/>
</dbReference>
<dbReference type="CDD" id="cd10017">
    <property type="entry name" value="B3_DNA"/>
    <property type="match status" value="1"/>
</dbReference>
<organism evidence="12 13">
    <name type="scientific">Theobroma cacao</name>
    <name type="common">Cacao</name>
    <name type="synonym">Cocoa</name>
    <dbReference type="NCBI Taxonomy" id="3641"/>
    <lineage>
        <taxon>Eukaryota</taxon>
        <taxon>Viridiplantae</taxon>
        <taxon>Streptophyta</taxon>
        <taxon>Embryophyta</taxon>
        <taxon>Tracheophyta</taxon>
        <taxon>Spermatophyta</taxon>
        <taxon>Magnoliopsida</taxon>
        <taxon>eudicotyledons</taxon>
        <taxon>Gunneridae</taxon>
        <taxon>Pentapetalae</taxon>
        <taxon>rosids</taxon>
        <taxon>malvids</taxon>
        <taxon>Malvales</taxon>
        <taxon>Malvaceae</taxon>
        <taxon>Byttnerioideae</taxon>
        <taxon>Theobroma</taxon>
    </lineage>
</organism>
<keyword evidence="13" id="KW-1185">Reference proteome</keyword>
<feature type="domain" description="TF-B3" evidence="10">
    <location>
        <begin position="333"/>
        <end position="434"/>
    </location>
</feature>
<dbReference type="FunCoup" id="A0A061GYW3">
    <property type="interactions" value="39"/>
</dbReference>
<accession>A0A061GYW3</accession>
<reference evidence="12 13" key="1">
    <citation type="journal article" date="2013" name="Genome Biol.">
        <title>The genome sequence of the most widely cultivated cacao type and its use to identify candidate genes regulating pod color.</title>
        <authorList>
            <person name="Motamayor J.C."/>
            <person name="Mockaitis K."/>
            <person name="Schmutz J."/>
            <person name="Haiminen N."/>
            <person name="Iii D.L."/>
            <person name="Cornejo O."/>
            <person name="Findley S.D."/>
            <person name="Zheng P."/>
            <person name="Utro F."/>
            <person name="Royaert S."/>
            <person name="Saski C."/>
            <person name="Jenkins J."/>
            <person name="Podicheti R."/>
            <person name="Zhao M."/>
            <person name="Scheffler B.E."/>
            <person name="Stack J.C."/>
            <person name="Feltus F.A."/>
            <person name="Mustiga G.M."/>
            <person name="Amores F."/>
            <person name="Phillips W."/>
            <person name="Marelli J.P."/>
            <person name="May G.D."/>
            <person name="Shapiro H."/>
            <person name="Ma J."/>
            <person name="Bustamante C.D."/>
            <person name="Schnell R.J."/>
            <person name="Main D."/>
            <person name="Gilbert D."/>
            <person name="Parida L."/>
            <person name="Kuhn D.N."/>
        </authorList>
    </citation>
    <scope>NUCLEOTIDE SEQUENCE [LARGE SCALE GENOMIC DNA]</scope>
    <source>
        <strain evidence="13">cv. Matina 1-6</strain>
    </source>
</reference>
<feature type="domain" description="CW-type" evidence="11">
    <location>
        <begin position="597"/>
        <end position="647"/>
    </location>
</feature>
<dbReference type="InterPro" id="IPR015300">
    <property type="entry name" value="DNA-bd_pseudobarrel_sf"/>
</dbReference>
<dbReference type="HOGENOM" id="CLU_015907_0_0_1"/>
<dbReference type="GO" id="GO:0005634">
    <property type="term" value="C:nucleus"/>
    <property type="evidence" value="ECO:0007669"/>
    <property type="project" value="UniProtKB-SubCell"/>
</dbReference>
<dbReference type="OMA" id="TNTHEWK"/>
<dbReference type="PROSITE" id="PS50863">
    <property type="entry name" value="B3"/>
    <property type="match status" value="1"/>
</dbReference>
<dbReference type="PANTHER" id="PTHR46245">
    <property type="entry name" value="B3 DOMAIN-CONTAINING PROTEIN OS07G0563300"/>
    <property type="match status" value="1"/>
</dbReference>
<dbReference type="Gramene" id="EOY34705">
    <property type="protein sequence ID" value="EOY34705"/>
    <property type="gene ID" value="TCM_042290"/>
</dbReference>
<dbReference type="Pfam" id="PF25813">
    <property type="entry name" value="zf_VAL1_N"/>
    <property type="match status" value="1"/>
</dbReference>
<evidence type="ECO:0000256" key="1">
    <source>
        <dbReference type="ARBA" id="ARBA00004123"/>
    </source>
</evidence>
<dbReference type="SUPFAM" id="SSF101936">
    <property type="entry name" value="DNA-binding pseudobarrel domain"/>
    <property type="match status" value="1"/>
</dbReference>
<feature type="compositionally biased region" description="Basic and acidic residues" evidence="9">
    <location>
        <begin position="884"/>
        <end position="899"/>
    </location>
</feature>
<dbReference type="FunFam" id="2.40.330.10:FF:000006">
    <property type="entry name" value="B3 domain-containing transcription repressor VAL1"/>
    <property type="match status" value="1"/>
</dbReference>
<dbReference type="InterPro" id="IPR003340">
    <property type="entry name" value="B3_DNA-bd"/>
</dbReference>
<evidence type="ECO:0000256" key="9">
    <source>
        <dbReference type="SAM" id="MobiDB-lite"/>
    </source>
</evidence>
<dbReference type="GO" id="GO:0003677">
    <property type="term" value="F:DNA binding"/>
    <property type="evidence" value="ECO:0007669"/>
    <property type="project" value="UniProtKB-KW"/>
</dbReference>
<feature type="region of interest" description="Disordered" evidence="9">
    <location>
        <begin position="749"/>
        <end position="792"/>
    </location>
</feature>
<evidence type="ECO:0000313" key="13">
    <source>
        <dbReference type="Proteomes" id="UP000026915"/>
    </source>
</evidence>
<dbReference type="InterPro" id="IPR057743">
    <property type="entry name" value="Zfn_VAL1-3_N"/>
</dbReference>
<keyword evidence="5" id="KW-0805">Transcription regulation</keyword>
<dbReference type="InterPro" id="IPR011124">
    <property type="entry name" value="Znf_CW"/>
</dbReference>
<dbReference type="Gene3D" id="2.40.330.10">
    <property type="entry name" value="DNA-binding pseudobarrel domain"/>
    <property type="match status" value="1"/>
</dbReference>
<dbReference type="EMBL" id="CM001887">
    <property type="protein sequence ID" value="EOY34705.1"/>
    <property type="molecule type" value="Genomic_DNA"/>
</dbReference>
<dbReference type="GO" id="GO:0045892">
    <property type="term" value="P:negative regulation of DNA-templated transcription"/>
    <property type="evidence" value="ECO:0007669"/>
    <property type="project" value="EnsemblPlants"/>
</dbReference>
<proteinExistence type="predicted"/>
<dbReference type="Gene3D" id="3.30.40.100">
    <property type="match status" value="1"/>
</dbReference>
<evidence type="ECO:0000259" key="11">
    <source>
        <dbReference type="PROSITE" id="PS51050"/>
    </source>
</evidence>
<keyword evidence="7" id="KW-0804">Transcription</keyword>
<feature type="compositionally biased region" description="Polar residues" evidence="9">
    <location>
        <begin position="857"/>
        <end position="866"/>
    </location>
</feature>
<evidence type="ECO:0000313" key="12">
    <source>
        <dbReference type="EMBL" id="EOY34706.1"/>
    </source>
</evidence>
<evidence type="ECO:0000256" key="8">
    <source>
        <dbReference type="ARBA" id="ARBA00023242"/>
    </source>
</evidence>
<dbReference type="Proteomes" id="UP000026915">
    <property type="component" value="Chromosome 9"/>
</dbReference>
<dbReference type="Pfam" id="PF07496">
    <property type="entry name" value="zf-CW"/>
    <property type="match status" value="1"/>
</dbReference>
<gene>
    <name evidence="12" type="ORF">TCM_042290</name>
</gene>
<evidence type="ECO:0000256" key="7">
    <source>
        <dbReference type="ARBA" id="ARBA00023163"/>
    </source>
</evidence>
<feature type="region of interest" description="Disordered" evidence="9">
    <location>
        <begin position="434"/>
        <end position="462"/>
    </location>
</feature>
<dbReference type="PANTHER" id="PTHR46245:SF3">
    <property type="entry name" value="B3 DOMAIN-CONTAINING TRANSCRIPTION REPRESSOR VAL1"/>
    <property type="match status" value="1"/>
</dbReference>
<name>A0A061GYW3_THECC</name>
<dbReference type="GO" id="GO:0008270">
    <property type="term" value="F:zinc ion binding"/>
    <property type="evidence" value="ECO:0007669"/>
    <property type="project" value="UniProtKB-KW"/>
</dbReference>
<dbReference type="STRING" id="3641.A0A061GYW3"/>
<feature type="region of interest" description="Disordered" evidence="9">
    <location>
        <begin position="857"/>
        <end position="905"/>
    </location>
</feature>
<evidence type="ECO:0000256" key="5">
    <source>
        <dbReference type="ARBA" id="ARBA00023015"/>
    </source>
</evidence>
<dbReference type="Pfam" id="PF02362">
    <property type="entry name" value="B3"/>
    <property type="match status" value="1"/>
</dbReference>
<keyword evidence="2" id="KW-0479">Metal-binding</keyword>
<protein>
    <submittedName>
        <fullName evidence="12">High-level expression of sugar-inducible gene 2, putative isoform 1</fullName>
    </submittedName>
</protein>
<dbReference type="SMART" id="SM01019">
    <property type="entry name" value="B3"/>
    <property type="match status" value="1"/>
</dbReference>
<dbReference type="AlphaFoldDB" id="A0A061GYW3"/>
<feature type="region of interest" description="Disordered" evidence="9">
    <location>
        <begin position="239"/>
        <end position="278"/>
    </location>
</feature>
<feature type="compositionally biased region" description="Polar residues" evidence="9">
    <location>
        <begin position="253"/>
        <end position="263"/>
    </location>
</feature>
<comment type="subcellular location">
    <subcellularLocation>
        <location evidence="1">Nucleus</location>
    </subcellularLocation>
</comment>
<dbReference type="eggNOG" id="ENOG502QWI3">
    <property type="taxonomic scope" value="Eukaryota"/>
</dbReference>
<feature type="compositionally biased region" description="Basic and acidic residues" evidence="9">
    <location>
        <begin position="757"/>
        <end position="791"/>
    </location>
</feature>